<sequence>MARRKQTVIGEILDLLDDLRLLIRRDGGDLSFEGYEKGIVTIRLLGNCDGCSLVDMTYKDGVETILKAEIPEVKSVVLIQSKQANSNLLGISKSPIFGD</sequence>
<accession>A0A0F6CKN9</accession>
<dbReference type="Proteomes" id="UP000018735">
    <property type="component" value="Chromosome"/>
</dbReference>
<evidence type="ECO:0000259" key="2">
    <source>
        <dbReference type="Pfam" id="PF01106"/>
    </source>
</evidence>
<organism evidence="3 4">
    <name type="scientific">Mycoplasmoides gallisepticum S6</name>
    <dbReference type="NCBI Taxonomy" id="1006581"/>
    <lineage>
        <taxon>Bacteria</taxon>
        <taxon>Bacillati</taxon>
        <taxon>Mycoplasmatota</taxon>
        <taxon>Mycoplasmoidales</taxon>
        <taxon>Mycoplasmoidaceae</taxon>
        <taxon>Mycoplasmoides</taxon>
    </lineage>
</organism>
<dbReference type="GO" id="GO:0005506">
    <property type="term" value="F:iron ion binding"/>
    <property type="evidence" value="ECO:0007669"/>
    <property type="project" value="InterPro"/>
</dbReference>
<dbReference type="AlphaFoldDB" id="A0A0F6CKN9"/>
<evidence type="ECO:0000313" key="3">
    <source>
        <dbReference type="EMBL" id="AHB99661.1"/>
    </source>
</evidence>
<feature type="domain" description="NIF system FeS cluster assembly NifU C-terminal" evidence="2">
    <location>
        <begin position="14"/>
        <end position="77"/>
    </location>
</feature>
<evidence type="ECO:0000256" key="1">
    <source>
        <dbReference type="ARBA" id="ARBA00049958"/>
    </source>
</evidence>
<dbReference type="RefSeq" id="WP_011884447.1">
    <property type="nucleotide sequence ID" value="NC_023030.2"/>
</dbReference>
<dbReference type="InterPro" id="IPR034904">
    <property type="entry name" value="FSCA_dom_sf"/>
</dbReference>
<dbReference type="InterPro" id="IPR001075">
    <property type="entry name" value="NIF_FeS_clus_asmbl_NifU_C"/>
</dbReference>
<dbReference type="GO" id="GO:0016226">
    <property type="term" value="P:iron-sulfur cluster assembly"/>
    <property type="evidence" value="ECO:0007669"/>
    <property type="project" value="InterPro"/>
</dbReference>
<reference evidence="3 4" key="1">
    <citation type="journal article" date="2011" name="PLoS ONE">
        <title>Core proteome of the minimal cell: comparative proteomics of three mollicute species.</title>
        <authorList>
            <person name="Fisunov G.Y."/>
            <person name="Alexeev D.G."/>
            <person name="Bazaleev N.A."/>
            <person name="Ladygina V.G."/>
            <person name="Galyamina M.A."/>
            <person name="Kondratov I.G."/>
            <person name="Zhukova N.A."/>
            <person name="Serebryakova M.V."/>
            <person name="Demina I.A."/>
            <person name="Govorun V.M."/>
        </authorList>
    </citation>
    <scope>NUCLEOTIDE SEQUENCE [LARGE SCALE GENOMIC DNA]</scope>
    <source>
        <strain evidence="3 4">S6</strain>
    </source>
</reference>
<dbReference type="PANTHER" id="PTHR11178">
    <property type="entry name" value="IRON-SULFUR CLUSTER SCAFFOLD PROTEIN NFU-RELATED"/>
    <property type="match status" value="1"/>
</dbReference>
<name>A0A0F6CKN9_MYCGL</name>
<proteinExistence type="predicted"/>
<dbReference type="eggNOG" id="COG0694">
    <property type="taxonomic scope" value="Bacteria"/>
</dbReference>
<dbReference type="KEGG" id="mgz:GCW_02170"/>
<dbReference type="Pfam" id="PF01106">
    <property type="entry name" value="NifU"/>
    <property type="match status" value="1"/>
</dbReference>
<comment type="function">
    <text evidence="1">May be involved in the formation or repair of [Fe-S] clusters present in iron-sulfur proteins.</text>
</comment>
<dbReference type="HOGENOM" id="CLU_060555_4_2_14"/>
<dbReference type="GO" id="GO:0051536">
    <property type="term" value="F:iron-sulfur cluster binding"/>
    <property type="evidence" value="ECO:0007669"/>
    <property type="project" value="InterPro"/>
</dbReference>
<evidence type="ECO:0000313" key="4">
    <source>
        <dbReference type="Proteomes" id="UP000018735"/>
    </source>
</evidence>
<gene>
    <name evidence="3" type="ORF">GCW_02170</name>
</gene>
<dbReference type="SUPFAM" id="SSF117916">
    <property type="entry name" value="Fe-S cluster assembly (FSCA) domain-like"/>
    <property type="match status" value="1"/>
</dbReference>
<protein>
    <submittedName>
        <fullName evidence="3">Nitrogen fixation protein</fullName>
    </submittedName>
</protein>
<dbReference type="Gene3D" id="3.30.300.130">
    <property type="entry name" value="Fe-S cluster assembly (FSCA)"/>
    <property type="match status" value="1"/>
</dbReference>
<dbReference type="EMBL" id="CP006916">
    <property type="protein sequence ID" value="AHB99661.1"/>
    <property type="molecule type" value="Genomic_DNA"/>
</dbReference>